<dbReference type="CDD" id="cd00167">
    <property type="entry name" value="SANT"/>
    <property type="match status" value="5"/>
</dbReference>
<evidence type="ECO:0000256" key="3">
    <source>
        <dbReference type="ARBA" id="ARBA00023163"/>
    </source>
</evidence>
<evidence type="ECO:0000313" key="8">
    <source>
        <dbReference type="EMBL" id="RHZ86588.1"/>
    </source>
</evidence>
<name>A0A397JIH7_9GLOM</name>
<dbReference type="GO" id="GO:0001006">
    <property type="term" value="F:RNA polymerase III type 3 promoter sequence-specific DNA binding"/>
    <property type="evidence" value="ECO:0007669"/>
    <property type="project" value="TreeGrafter"/>
</dbReference>
<dbReference type="PANTHER" id="PTHR46621:SF1">
    <property type="entry name" value="SNRNA-ACTIVATING PROTEIN COMPLEX SUBUNIT 4"/>
    <property type="match status" value="1"/>
</dbReference>
<dbReference type="Pfam" id="PF13921">
    <property type="entry name" value="Myb_DNA-bind_6"/>
    <property type="match status" value="1"/>
</dbReference>
<feature type="domain" description="Myb-like" evidence="5">
    <location>
        <begin position="381"/>
        <end position="428"/>
    </location>
</feature>
<feature type="domain" description="SANT" evidence="6">
    <location>
        <begin position="384"/>
        <end position="436"/>
    </location>
</feature>
<dbReference type="GO" id="GO:0000978">
    <property type="term" value="F:RNA polymerase II cis-regulatory region sequence-specific DNA binding"/>
    <property type="evidence" value="ECO:0007669"/>
    <property type="project" value="TreeGrafter"/>
</dbReference>
<feature type="domain" description="HTH myb-type" evidence="7">
    <location>
        <begin position="435"/>
        <end position="489"/>
    </location>
</feature>
<dbReference type="InterPro" id="IPR009057">
    <property type="entry name" value="Homeodomain-like_sf"/>
</dbReference>
<keyword evidence="4" id="KW-0539">Nucleus</keyword>
<dbReference type="STRING" id="1348612.A0A397JIH7"/>
<feature type="domain" description="HTH myb-type" evidence="7">
    <location>
        <begin position="239"/>
        <end position="291"/>
    </location>
</feature>
<sequence length="495" mass="60031">MMFLPAQLNLLQQFIQFKNFNYKNFNCKNFNYRNINYFKNFSYYYKNSFTRSFIVTPTVFRTKRKKLIDDGQNCENRHQIEYVCTARLRMWSPEEIQKLVEGVKKYGNKWNHISEVCFSKQRTPYSLEVKWKRLRNTIKQNLDINDISDINNLDDNKLFSTTTILTPAKTRTKKIPWRQHEIEKLVKSVEQHGTDWTYISERIFEFKRSTHAVYTKWRTLCLSKERTDEEISNNPVFYVKQSWTPREVDLLLNAVKTYGKQWKNISKVVFKSKRTPHSLLQKWAHIYKKNLEDDKKQWGIVEDGKLREGISLYGYGNWDKIRCIIPHRSEEQLKKRWNMLNNNWNLENDKLLLDLANKNNHNLTIVSKMIGRTLEQVSERYKKLNEQNWSEEDELKLFKAIQHYGSENWSKIMESFPDKSLLQVRNYYFKNRKSNPFIKRGVWTPEEINTLKESINIYGEDWLQIARLVKTRNGRQCREYWFYHLRRPFEDTYLQ</sequence>
<dbReference type="SUPFAM" id="SSF46689">
    <property type="entry name" value="Homeodomain-like"/>
    <property type="match status" value="6"/>
</dbReference>
<proteinExistence type="predicted"/>
<evidence type="ECO:0000259" key="7">
    <source>
        <dbReference type="PROSITE" id="PS51294"/>
    </source>
</evidence>
<dbReference type="PROSITE" id="PS51294">
    <property type="entry name" value="HTH_MYB"/>
    <property type="match status" value="4"/>
</dbReference>
<reference evidence="8 9" key="1">
    <citation type="submission" date="2018-08" db="EMBL/GenBank/DDBJ databases">
        <title>Genome and evolution of the arbuscular mycorrhizal fungus Diversispora epigaea (formerly Glomus versiforme) and its bacterial endosymbionts.</title>
        <authorList>
            <person name="Sun X."/>
            <person name="Fei Z."/>
            <person name="Harrison M."/>
        </authorList>
    </citation>
    <scope>NUCLEOTIDE SEQUENCE [LARGE SCALE GENOMIC DNA]</scope>
    <source>
        <strain evidence="8 9">IT104</strain>
    </source>
</reference>
<evidence type="ECO:0000313" key="9">
    <source>
        <dbReference type="Proteomes" id="UP000266861"/>
    </source>
</evidence>
<dbReference type="AlphaFoldDB" id="A0A397JIH7"/>
<feature type="domain" description="Myb-like" evidence="5">
    <location>
        <begin position="290"/>
        <end position="341"/>
    </location>
</feature>
<evidence type="ECO:0000259" key="5">
    <source>
        <dbReference type="PROSITE" id="PS50090"/>
    </source>
</evidence>
<evidence type="ECO:0008006" key="10">
    <source>
        <dbReference type="Google" id="ProtNLM"/>
    </source>
</evidence>
<dbReference type="GO" id="GO:0042795">
    <property type="term" value="P:snRNA transcription by RNA polymerase II"/>
    <property type="evidence" value="ECO:0007669"/>
    <property type="project" value="TreeGrafter"/>
</dbReference>
<feature type="domain" description="HTH myb-type" evidence="7">
    <location>
        <begin position="302"/>
        <end position="338"/>
    </location>
</feature>
<dbReference type="EMBL" id="PQFF01000045">
    <property type="protein sequence ID" value="RHZ86588.1"/>
    <property type="molecule type" value="Genomic_DNA"/>
</dbReference>
<dbReference type="InterPro" id="IPR017930">
    <property type="entry name" value="Myb_dom"/>
</dbReference>
<dbReference type="GO" id="GO:0042796">
    <property type="term" value="P:snRNA transcription by RNA polymerase III"/>
    <property type="evidence" value="ECO:0007669"/>
    <property type="project" value="TreeGrafter"/>
</dbReference>
<gene>
    <name evidence="8" type="ORF">Glove_48g139</name>
</gene>
<feature type="domain" description="Myb-like" evidence="5">
    <location>
        <begin position="169"/>
        <end position="221"/>
    </location>
</feature>
<dbReference type="PROSITE" id="PS50090">
    <property type="entry name" value="MYB_LIKE"/>
    <property type="match status" value="6"/>
</dbReference>
<keyword evidence="3" id="KW-0804">Transcription</keyword>
<evidence type="ECO:0000256" key="2">
    <source>
        <dbReference type="ARBA" id="ARBA00023125"/>
    </source>
</evidence>
<evidence type="ECO:0000256" key="4">
    <source>
        <dbReference type="ARBA" id="ARBA00023242"/>
    </source>
</evidence>
<organism evidence="8 9">
    <name type="scientific">Diversispora epigaea</name>
    <dbReference type="NCBI Taxonomy" id="1348612"/>
    <lineage>
        <taxon>Eukaryota</taxon>
        <taxon>Fungi</taxon>
        <taxon>Fungi incertae sedis</taxon>
        <taxon>Mucoromycota</taxon>
        <taxon>Glomeromycotina</taxon>
        <taxon>Glomeromycetes</taxon>
        <taxon>Diversisporales</taxon>
        <taxon>Diversisporaceae</taxon>
        <taxon>Diversispora</taxon>
    </lineage>
</organism>
<keyword evidence="1" id="KW-0805">Transcription regulation</keyword>
<evidence type="ECO:0000259" key="6">
    <source>
        <dbReference type="PROSITE" id="PS51293"/>
    </source>
</evidence>
<dbReference type="SMART" id="SM00717">
    <property type="entry name" value="SANT"/>
    <property type="match status" value="7"/>
</dbReference>
<dbReference type="InterPro" id="IPR001005">
    <property type="entry name" value="SANT/Myb"/>
</dbReference>
<dbReference type="InterPro" id="IPR017884">
    <property type="entry name" value="SANT_dom"/>
</dbReference>
<comment type="caution">
    <text evidence="8">The sequence shown here is derived from an EMBL/GenBank/DDBJ whole genome shotgun (WGS) entry which is preliminary data.</text>
</comment>
<feature type="domain" description="SANT" evidence="6">
    <location>
        <begin position="442"/>
        <end position="490"/>
    </location>
</feature>
<keyword evidence="2" id="KW-0238">DNA-binding</keyword>
<dbReference type="GO" id="GO:0019185">
    <property type="term" value="C:snRNA-activating protein complex"/>
    <property type="evidence" value="ECO:0007669"/>
    <property type="project" value="TreeGrafter"/>
</dbReference>
<dbReference type="OrthoDB" id="2143914at2759"/>
<feature type="domain" description="Myb-like" evidence="5">
    <location>
        <begin position="435"/>
        <end position="485"/>
    </location>
</feature>
<dbReference type="PROSITE" id="PS51293">
    <property type="entry name" value="SANT"/>
    <property type="match status" value="2"/>
</dbReference>
<feature type="domain" description="Myb-like" evidence="5">
    <location>
        <begin position="240"/>
        <end position="287"/>
    </location>
</feature>
<dbReference type="Proteomes" id="UP000266861">
    <property type="component" value="Unassembled WGS sequence"/>
</dbReference>
<accession>A0A397JIH7</accession>
<keyword evidence="9" id="KW-1185">Reference proteome</keyword>
<dbReference type="Gene3D" id="1.10.10.60">
    <property type="entry name" value="Homeodomain-like"/>
    <property type="match status" value="6"/>
</dbReference>
<evidence type="ECO:0000256" key="1">
    <source>
        <dbReference type="ARBA" id="ARBA00023015"/>
    </source>
</evidence>
<dbReference type="PANTHER" id="PTHR46621">
    <property type="entry name" value="SNRNA-ACTIVATING PROTEIN COMPLEX SUBUNIT 4"/>
    <property type="match status" value="1"/>
</dbReference>
<feature type="domain" description="Myb-like" evidence="5">
    <location>
        <begin position="91"/>
        <end position="135"/>
    </location>
</feature>
<feature type="domain" description="HTH myb-type" evidence="7">
    <location>
        <begin position="91"/>
        <end position="139"/>
    </location>
</feature>
<dbReference type="InterPro" id="IPR051575">
    <property type="entry name" value="Myb-like_DNA-bd"/>
</dbReference>
<protein>
    <recommendedName>
        <fullName evidence="10">Homeodomain-like protein</fullName>
    </recommendedName>
</protein>
<dbReference type="Pfam" id="PF00249">
    <property type="entry name" value="Myb_DNA-binding"/>
    <property type="match status" value="5"/>
</dbReference>